<feature type="compositionally biased region" description="Gly residues" evidence="1">
    <location>
        <begin position="1"/>
        <end position="11"/>
    </location>
</feature>
<evidence type="ECO:0000313" key="3">
    <source>
        <dbReference type="Proteomes" id="UP000265663"/>
    </source>
</evidence>
<evidence type="ECO:0000256" key="1">
    <source>
        <dbReference type="SAM" id="MobiDB-lite"/>
    </source>
</evidence>
<organism evidence="2 3">
    <name type="scientific">Pyrenophora seminiperda CCB06</name>
    <dbReference type="NCBI Taxonomy" id="1302712"/>
    <lineage>
        <taxon>Eukaryota</taxon>
        <taxon>Fungi</taxon>
        <taxon>Dikarya</taxon>
        <taxon>Ascomycota</taxon>
        <taxon>Pezizomycotina</taxon>
        <taxon>Dothideomycetes</taxon>
        <taxon>Pleosporomycetidae</taxon>
        <taxon>Pleosporales</taxon>
        <taxon>Pleosporineae</taxon>
        <taxon>Pleosporaceae</taxon>
        <taxon>Pyrenophora</taxon>
    </lineage>
</organism>
<accession>A0A3M7MEE7</accession>
<dbReference type="AlphaFoldDB" id="A0A3M7MEE7"/>
<dbReference type="OrthoDB" id="668540at2759"/>
<feature type="compositionally biased region" description="Polar residues" evidence="1">
    <location>
        <begin position="44"/>
        <end position="59"/>
    </location>
</feature>
<keyword evidence="3" id="KW-1185">Reference proteome</keyword>
<feature type="compositionally biased region" description="Polar residues" evidence="1">
    <location>
        <begin position="20"/>
        <end position="33"/>
    </location>
</feature>
<sequence>MAYQSMGGGNGLRSPREESSFLSLNRAAQNQNGDGRATLHRRFTTNNIPTLSTPLSPIGQQRRQAAEQAEFTTAVCRHSRTSRSRMQVLVLKGALRFGVYTFHNHAQGLEMNQQFCAGC</sequence>
<proteinExistence type="predicted"/>
<name>A0A3M7MEE7_9PLEO</name>
<reference evidence="2 3" key="1">
    <citation type="journal article" date="2014" name="PLoS ONE">
        <title>De novo Genome Assembly of the Fungal Plant Pathogen Pyrenophora semeniperda.</title>
        <authorList>
            <person name="Soliai M.M."/>
            <person name="Meyer S.E."/>
            <person name="Udall J.A."/>
            <person name="Elzinga D.E."/>
            <person name="Hermansen R.A."/>
            <person name="Bodily P.M."/>
            <person name="Hart A.A."/>
            <person name="Coleman C.E."/>
        </authorList>
    </citation>
    <scope>NUCLEOTIDE SEQUENCE [LARGE SCALE GENOMIC DNA]</scope>
    <source>
        <strain evidence="2 3">CCB06</strain>
        <tissue evidence="2">Mycelium</tissue>
    </source>
</reference>
<gene>
    <name evidence="2" type="ORF">GMOD_00009899</name>
</gene>
<dbReference type="Proteomes" id="UP000265663">
    <property type="component" value="Unassembled WGS sequence"/>
</dbReference>
<protein>
    <submittedName>
        <fullName evidence="2">Uncharacterized protein</fullName>
    </submittedName>
</protein>
<dbReference type="EMBL" id="KE747834">
    <property type="protein sequence ID" value="RMZ72847.1"/>
    <property type="molecule type" value="Genomic_DNA"/>
</dbReference>
<feature type="region of interest" description="Disordered" evidence="1">
    <location>
        <begin position="1"/>
        <end position="61"/>
    </location>
</feature>
<evidence type="ECO:0000313" key="2">
    <source>
        <dbReference type="EMBL" id="RMZ72847.1"/>
    </source>
</evidence>